<evidence type="ECO:0000259" key="11">
    <source>
        <dbReference type="Pfam" id="PF00291"/>
    </source>
</evidence>
<evidence type="ECO:0000256" key="2">
    <source>
        <dbReference type="ARBA" id="ARBA00004979"/>
    </source>
</evidence>
<evidence type="ECO:0000256" key="7">
    <source>
        <dbReference type="ARBA" id="ARBA00022898"/>
    </source>
</evidence>
<dbReference type="GO" id="GO:0006565">
    <property type="term" value="P:L-serine catabolic process"/>
    <property type="evidence" value="ECO:0007669"/>
    <property type="project" value="TreeGrafter"/>
</dbReference>
<evidence type="ECO:0000256" key="6">
    <source>
        <dbReference type="ARBA" id="ARBA00022697"/>
    </source>
</evidence>
<dbReference type="GO" id="GO:0006567">
    <property type="term" value="P:L-threonine catabolic process"/>
    <property type="evidence" value="ECO:0007669"/>
    <property type="project" value="TreeGrafter"/>
</dbReference>
<dbReference type="Pfam" id="PF00291">
    <property type="entry name" value="PALP"/>
    <property type="match status" value="1"/>
</dbReference>
<dbReference type="InterPro" id="IPR000634">
    <property type="entry name" value="Ser/Thr_deHydtase_PyrdxlP-BS"/>
</dbReference>
<dbReference type="GO" id="GO:0003941">
    <property type="term" value="F:L-serine ammonia-lyase activity"/>
    <property type="evidence" value="ECO:0007669"/>
    <property type="project" value="TreeGrafter"/>
</dbReference>
<dbReference type="AlphaFoldDB" id="A0A7J3WB88"/>
<reference evidence="12" key="1">
    <citation type="journal article" date="2020" name="mSystems">
        <title>Genome- and Community-Level Interaction Insights into Carbon Utilization and Element Cycling Functions of Hydrothermarchaeota in Hydrothermal Sediment.</title>
        <authorList>
            <person name="Zhou Z."/>
            <person name="Liu Y."/>
            <person name="Xu W."/>
            <person name="Pan J."/>
            <person name="Luo Z.H."/>
            <person name="Li M."/>
        </authorList>
    </citation>
    <scope>NUCLEOTIDE SEQUENCE [LARGE SCALE GENOMIC DNA]</scope>
    <source>
        <strain evidence="12">SpSt-1073</strain>
    </source>
</reference>
<dbReference type="InterPro" id="IPR036052">
    <property type="entry name" value="TrpB-like_PALP_sf"/>
</dbReference>
<evidence type="ECO:0000256" key="10">
    <source>
        <dbReference type="PIRSR" id="PIRSR604450-51"/>
    </source>
</evidence>
<feature type="domain" description="Tryptophan synthase beta chain-like PALP" evidence="11">
    <location>
        <begin position="75"/>
        <end position="383"/>
    </location>
</feature>
<dbReference type="GO" id="GO:0004794">
    <property type="term" value="F:threonine deaminase activity"/>
    <property type="evidence" value="ECO:0007669"/>
    <property type="project" value="TreeGrafter"/>
</dbReference>
<accession>A0A7J3WB88</accession>
<dbReference type="PANTHER" id="PTHR48078:SF6">
    <property type="entry name" value="L-THREONINE DEHYDRATASE CATABOLIC TDCB"/>
    <property type="match status" value="1"/>
</dbReference>
<evidence type="ECO:0000256" key="9">
    <source>
        <dbReference type="NCBIfam" id="TIGR00260"/>
    </source>
</evidence>
<keyword evidence="8 12" id="KW-0456">Lyase</keyword>
<keyword evidence="7 10" id="KW-0663">Pyridoxal phosphate</keyword>
<dbReference type="PANTHER" id="PTHR48078">
    <property type="entry name" value="THREONINE DEHYDRATASE, MITOCHONDRIAL-RELATED"/>
    <property type="match status" value="1"/>
</dbReference>
<dbReference type="InterPro" id="IPR050147">
    <property type="entry name" value="Ser/Thr_Dehydratase"/>
</dbReference>
<organism evidence="12">
    <name type="scientific">Caldiarchaeum subterraneum</name>
    <dbReference type="NCBI Taxonomy" id="311458"/>
    <lineage>
        <taxon>Archaea</taxon>
        <taxon>Nitrososphaerota</taxon>
        <taxon>Candidatus Caldarchaeales</taxon>
        <taxon>Candidatus Caldarchaeaceae</taxon>
        <taxon>Candidatus Caldarchaeum</taxon>
    </lineage>
</organism>
<comment type="similarity">
    <text evidence="3">Belongs to the threonine synthase family.</text>
</comment>
<dbReference type="SUPFAM" id="SSF53686">
    <property type="entry name" value="Tryptophan synthase beta subunit-like PLP-dependent enzymes"/>
    <property type="match status" value="1"/>
</dbReference>
<comment type="cofactor">
    <cofactor evidence="1 10">
        <name>pyridoxal 5'-phosphate</name>
        <dbReference type="ChEBI" id="CHEBI:597326"/>
    </cofactor>
</comment>
<evidence type="ECO:0000256" key="3">
    <source>
        <dbReference type="ARBA" id="ARBA00005517"/>
    </source>
</evidence>
<protein>
    <recommendedName>
        <fullName evidence="4 9">Threonine synthase</fullName>
        <ecNumber evidence="4 9">4.2.3.1</ecNumber>
    </recommendedName>
</protein>
<dbReference type="Gene3D" id="3.40.50.1100">
    <property type="match status" value="2"/>
</dbReference>
<comment type="pathway">
    <text evidence="2">Amino-acid biosynthesis; L-threonine biosynthesis; L-threonine from L-aspartate: step 5/5.</text>
</comment>
<dbReference type="GO" id="GO:0030170">
    <property type="term" value="F:pyridoxal phosphate binding"/>
    <property type="evidence" value="ECO:0007669"/>
    <property type="project" value="InterPro"/>
</dbReference>
<dbReference type="CDD" id="cd01563">
    <property type="entry name" value="Thr-synth_1"/>
    <property type="match status" value="1"/>
</dbReference>
<dbReference type="NCBIfam" id="NF006050">
    <property type="entry name" value="PRK08197.1"/>
    <property type="match status" value="1"/>
</dbReference>
<dbReference type="GO" id="GO:0009088">
    <property type="term" value="P:threonine biosynthetic process"/>
    <property type="evidence" value="ECO:0007669"/>
    <property type="project" value="UniProtKB-UniRule"/>
</dbReference>
<dbReference type="InterPro" id="IPR001926">
    <property type="entry name" value="TrpB-like_PALP"/>
</dbReference>
<dbReference type="GO" id="GO:0004795">
    <property type="term" value="F:threonine synthase activity"/>
    <property type="evidence" value="ECO:0007669"/>
    <property type="project" value="UniProtKB-UniRule"/>
</dbReference>
<dbReference type="InterPro" id="IPR004450">
    <property type="entry name" value="Thr_synthase-like"/>
</dbReference>
<dbReference type="PROSITE" id="PS00165">
    <property type="entry name" value="DEHYDRATASE_SER_THR"/>
    <property type="match status" value="1"/>
</dbReference>
<gene>
    <name evidence="12" type="ORF">ENM30_01150</name>
</gene>
<evidence type="ECO:0000313" key="12">
    <source>
        <dbReference type="EMBL" id="HHN51899.1"/>
    </source>
</evidence>
<evidence type="ECO:0000256" key="4">
    <source>
        <dbReference type="ARBA" id="ARBA00013028"/>
    </source>
</evidence>
<name>A0A7J3WB88_CALS0</name>
<dbReference type="EMBL" id="DRXG01000019">
    <property type="protein sequence ID" value="HHN51899.1"/>
    <property type="molecule type" value="Genomic_DNA"/>
</dbReference>
<proteinExistence type="inferred from homology"/>
<evidence type="ECO:0000256" key="1">
    <source>
        <dbReference type="ARBA" id="ARBA00001933"/>
    </source>
</evidence>
<evidence type="ECO:0000256" key="5">
    <source>
        <dbReference type="ARBA" id="ARBA00022605"/>
    </source>
</evidence>
<keyword evidence="6" id="KW-0791">Threonine biosynthesis</keyword>
<dbReference type="GO" id="GO:0009097">
    <property type="term" value="P:isoleucine biosynthetic process"/>
    <property type="evidence" value="ECO:0007669"/>
    <property type="project" value="TreeGrafter"/>
</dbReference>
<feature type="modified residue" description="N6-(pyridoxal phosphate)lysine" evidence="10">
    <location>
        <position position="111"/>
    </location>
</feature>
<keyword evidence="5" id="KW-0028">Amino-acid biosynthesis</keyword>
<dbReference type="UniPathway" id="UPA00050">
    <property type="reaction ID" value="UER00065"/>
</dbReference>
<evidence type="ECO:0000256" key="8">
    <source>
        <dbReference type="ARBA" id="ARBA00023239"/>
    </source>
</evidence>
<dbReference type="NCBIfam" id="TIGR00260">
    <property type="entry name" value="thrC"/>
    <property type="match status" value="1"/>
</dbReference>
<dbReference type="EC" id="4.2.3.1" evidence="4 9"/>
<comment type="caution">
    <text evidence="12">The sequence shown here is derived from an EMBL/GenBank/DDBJ whole genome shotgun (WGS) entry which is preliminary data.</text>
</comment>
<sequence>MFVEKMVCSRCRTEYNPLSNPILCRNNDNGRLDIVYDYDRVAESFSKSSIEKRVPRGVWRYWELIPVDQRYASPLGEGNTPLLHAQRLGGELGVRRLFLKDETRNPTASFKDRAMAVGAAKAVEMGRKDVVIASSGNAASSLAAYSASLGLRCTAFVPEDVAIGKASQLLLYGARVLRVKQVEEGRDPTVDLMMQTVKELGWYPCPSFGPFNPYQVEGPKTIIYEMVEQMGWSVPDFVFIPTGSGCLATGIWKALKELRLLGLIENYPKMVPVQPSGNMPLVRAILQGKSFEEVEPEKWPKSIASGLLDPYPWDGDAAIEGVRTTGGTAVAVEEEEIRDAVKKLARLEGVFAEPSGAVGVAAVQKLLEQGVLDASDTVVVLVTASGLKEPEKIASTAELPLIQPALSELMRYLS</sequence>